<evidence type="ECO:0000313" key="3">
    <source>
        <dbReference type="Proteomes" id="UP000186303"/>
    </source>
</evidence>
<evidence type="ECO:0000256" key="1">
    <source>
        <dbReference type="ARBA" id="ARBA00007409"/>
    </source>
</evidence>
<dbReference type="PANTHER" id="PTHR44051:SF8">
    <property type="entry name" value="GLUTATHIONE S-TRANSFERASE GSTA"/>
    <property type="match status" value="1"/>
</dbReference>
<dbReference type="InterPro" id="IPR036282">
    <property type="entry name" value="Glutathione-S-Trfase_C_sf"/>
</dbReference>
<dbReference type="Pfam" id="PF13409">
    <property type="entry name" value="GST_N_2"/>
    <property type="match status" value="1"/>
</dbReference>
<dbReference type="EMBL" id="LT671821">
    <property type="protein sequence ID" value="SHO76306.1"/>
    <property type="molecule type" value="Genomic_DNA"/>
</dbReference>
<dbReference type="Pfam" id="PF00043">
    <property type="entry name" value="GST_C"/>
    <property type="match status" value="1"/>
</dbReference>
<dbReference type="Gene3D" id="1.20.1050.10">
    <property type="match status" value="1"/>
</dbReference>
<dbReference type="SUPFAM" id="SSF52833">
    <property type="entry name" value="Thioredoxin-like"/>
    <property type="match status" value="1"/>
</dbReference>
<dbReference type="SUPFAM" id="SSF47616">
    <property type="entry name" value="GST C-terminal domain-like"/>
    <property type="match status" value="1"/>
</dbReference>
<dbReference type="OrthoDB" id="249703at2759"/>
<reference evidence="3" key="1">
    <citation type="journal article" date="2017" name="Nucleic Acids Res.">
        <title>Proteogenomics produces comprehensive and highly accurate protein-coding gene annotation in a complete genome assembly of Malassezia sympodialis.</title>
        <authorList>
            <person name="Zhu Y."/>
            <person name="Engstroem P.G."/>
            <person name="Tellgren-Roth C."/>
            <person name="Baudo C.D."/>
            <person name="Kennell J.C."/>
            <person name="Sun S."/>
            <person name="Billmyre R.B."/>
            <person name="Schroeder M.S."/>
            <person name="Andersson A."/>
            <person name="Holm T."/>
            <person name="Sigurgeirsson B."/>
            <person name="Wu G."/>
            <person name="Sankaranarayanan S.R."/>
            <person name="Siddharthan R."/>
            <person name="Sanyal K."/>
            <person name="Lundeberg J."/>
            <person name="Nystedt B."/>
            <person name="Boekhout T."/>
            <person name="Dawson T.L. Jr."/>
            <person name="Heitman J."/>
            <person name="Scheynius A."/>
            <person name="Lehtioe J."/>
        </authorList>
    </citation>
    <scope>NUCLEOTIDE SEQUENCE [LARGE SCALE GENOMIC DNA]</scope>
    <source>
        <strain evidence="3">ATCC 42132</strain>
    </source>
</reference>
<dbReference type="InterPro" id="IPR010987">
    <property type="entry name" value="Glutathione-S-Trfase_C-like"/>
</dbReference>
<sequence length="272" mass="30354">MSIYVPQSVTTPQNIGSVEVFGTSFSTQTQTVLIALNELGIKYIHHHTMPNSPEISEFSPFGTIPVLVHRPNAFYSTDDKVSLFEVSAICRYIDEVLNEHGTQAAPNVNLFPKLKGTDSRTYADSALLRAEIVQLCSVVKTYLQSVVEDRYVKQFFALRNNGATRADIDTALSENLAVAIEALVYFERLLHKTQSRLRISKESDFLLGREMTWVSVLLFPILRDFAATEPNVLHGGENERLPHLTNFLHTFAKRHSAAITLPGSFAGSVNKQ</sequence>
<dbReference type="Proteomes" id="UP000186303">
    <property type="component" value="Chromosome 1"/>
</dbReference>
<dbReference type="PROSITE" id="PS50404">
    <property type="entry name" value="GST_NTER"/>
    <property type="match status" value="1"/>
</dbReference>
<dbReference type="InterPro" id="IPR004045">
    <property type="entry name" value="Glutathione_S-Trfase_N"/>
</dbReference>
<dbReference type="KEGG" id="msym:MSY001_0790"/>
<protein>
    <submittedName>
        <fullName evidence="2">Uncharacterized protein</fullName>
    </submittedName>
</protein>
<dbReference type="VEuPathDB" id="FungiDB:MSYG_0644"/>
<dbReference type="RefSeq" id="XP_018739406.1">
    <property type="nucleotide sequence ID" value="XM_018885877.1"/>
</dbReference>
<dbReference type="InterPro" id="IPR036249">
    <property type="entry name" value="Thioredoxin-like_sf"/>
</dbReference>
<gene>
    <name evidence="2" type="ORF">MSYG_0644</name>
</gene>
<dbReference type="OMA" id="WITRASH"/>
<comment type="similarity">
    <text evidence="1">Belongs to the GST superfamily.</text>
</comment>
<evidence type="ECO:0000313" key="2">
    <source>
        <dbReference type="EMBL" id="SHO76306.1"/>
    </source>
</evidence>
<dbReference type="Gene3D" id="3.40.30.10">
    <property type="entry name" value="Glutaredoxin"/>
    <property type="match status" value="1"/>
</dbReference>
<name>M5E5U7_MALS4</name>
<proteinExistence type="inferred from homology"/>
<keyword evidence="3" id="KW-1185">Reference proteome</keyword>
<dbReference type="InterPro" id="IPR004046">
    <property type="entry name" value="GST_C"/>
</dbReference>
<dbReference type="PROSITE" id="PS50405">
    <property type="entry name" value="GST_CTER"/>
    <property type="match status" value="1"/>
</dbReference>
<accession>M5E5U7</accession>
<dbReference type="HOGENOM" id="CLU_089382_0_0_1"/>
<dbReference type="AlphaFoldDB" id="M5E5U7"/>
<dbReference type="PANTHER" id="PTHR44051">
    <property type="entry name" value="GLUTATHIONE S-TRANSFERASE-RELATED"/>
    <property type="match status" value="1"/>
</dbReference>
<organism evidence="2 3">
    <name type="scientific">Malassezia sympodialis (strain ATCC 42132)</name>
    <name type="common">Atopic eczema-associated yeast</name>
    <dbReference type="NCBI Taxonomy" id="1230383"/>
    <lineage>
        <taxon>Eukaryota</taxon>
        <taxon>Fungi</taxon>
        <taxon>Dikarya</taxon>
        <taxon>Basidiomycota</taxon>
        <taxon>Ustilaginomycotina</taxon>
        <taxon>Malasseziomycetes</taxon>
        <taxon>Malasseziales</taxon>
        <taxon>Malasseziaceae</taxon>
        <taxon>Malassezia</taxon>
    </lineage>
</organism>